<dbReference type="EMBL" id="QGHD01000046">
    <property type="protein sequence ID" value="PWK86837.1"/>
    <property type="molecule type" value="Genomic_DNA"/>
</dbReference>
<dbReference type="Proteomes" id="UP000245523">
    <property type="component" value="Unassembled WGS sequence"/>
</dbReference>
<dbReference type="NCBIfam" id="TIGR02145">
    <property type="entry name" value="Fib_succ_major"/>
    <property type="match status" value="1"/>
</dbReference>
<dbReference type="PROSITE" id="PS51257">
    <property type="entry name" value="PROKAR_LIPOPROTEIN"/>
    <property type="match status" value="1"/>
</dbReference>
<feature type="region of interest" description="Disordered" evidence="1">
    <location>
        <begin position="169"/>
        <end position="263"/>
    </location>
</feature>
<protein>
    <submittedName>
        <fullName evidence="4">Uncharacterized protein (TIGR02145 family)</fullName>
    </submittedName>
</protein>
<feature type="compositionally biased region" description="Low complexity" evidence="1">
    <location>
        <begin position="24"/>
        <end position="37"/>
    </location>
</feature>
<feature type="region of interest" description="Disordered" evidence="1">
    <location>
        <begin position="104"/>
        <end position="155"/>
    </location>
</feature>
<comment type="caution">
    <text evidence="4">The sequence shown here is derived from an EMBL/GenBank/DDBJ whole genome shotgun (WGS) entry which is preliminary data.</text>
</comment>
<feature type="compositionally biased region" description="Low complexity" evidence="1">
    <location>
        <begin position="104"/>
        <end position="152"/>
    </location>
</feature>
<evidence type="ECO:0000313" key="5">
    <source>
        <dbReference type="Proteomes" id="UP000245523"/>
    </source>
</evidence>
<evidence type="ECO:0000259" key="3">
    <source>
        <dbReference type="Pfam" id="PF09603"/>
    </source>
</evidence>
<dbReference type="RefSeq" id="WP_109587879.1">
    <property type="nucleotide sequence ID" value="NZ_QGHD01000046.1"/>
</dbReference>
<sequence length="446" mass="47617">MYLKIIFFLFSLLLMISCGGDNSSSPDVENSSNSHSSEIPCDATNEGTIIKPADSDVEHICKGGSWIAIGSSSSSNNIITNETKQSSSSSSYNVILSASEESSSSFFGSETNPSSSSSSSVIASETNQSSSSNYGNNESSSSSEDSIESSSSEETKLYLCDDGETHVLNPANCEKESSSSVAIASSSSDNTPNSSSTEVQESSSSEVSSSSVKTESSSSKVESSSDISISSSSNPESSSEESSSSLSDGYDAINNTLTDPRDGHIYKTVTIGTQVWMAENLNYLPKDTIGTIWGGLSLCGGGAWKSKEEGDCSIFGRLYETDFTDEKKDSICPDGWSLPTYNQFQKMKSYLGDNAVNKMKINIDKYWQSGNATNESGFSAIPSSVYSRAKGFNTFFLENEEVAAFAIEKNNNGTENGFAIVDSEDDFWVPNGFGNGYFLAVRCIKD</sequence>
<feature type="region of interest" description="Disordered" evidence="1">
    <location>
        <begin position="24"/>
        <end position="46"/>
    </location>
</feature>
<name>A0ABX5LLE1_9BACT</name>
<keyword evidence="5" id="KW-1185">Reference proteome</keyword>
<gene>
    <name evidence="4" type="ORF">B0H50_1462</name>
</gene>
<feature type="domain" description="Fibrobacter succinogenes major paralogous" evidence="3">
    <location>
        <begin position="269"/>
        <end position="445"/>
    </location>
</feature>
<accession>A0ABX5LLE1</accession>
<feature type="signal peptide" evidence="2">
    <location>
        <begin position="1"/>
        <end position="20"/>
    </location>
</feature>
<evidence type="ECO:0000256" key="2">
    <source>
        <dbReference type="SAM" id="SignalP"/>
    </source>
</evidence>
<keyword evidence="2" id="KW-0732">Signal</keyword>
<feature type="chain" id="PRO_5045619111" evidence="2">
    <location>
        <begin position="21"/>
        <end position="446"/>
    </location>
</feature>
<feature type="compositionally biased region" description="Low complexity" evidence="1">
    <location>
        <begin position="178"/>
        <end position="247"/>
    </location>
</feature>
<dbReference type="Pfam" id="PF09603">
    <property type="entry name" value="Fib_succ_major"/>
    <property type="match status" value="1"/>
</dbReference>
<proteinExistence type="predicted"/>
<organism evidence="4 5">
    <name type="scientific">Hallerella porci</name>
    <dbReference type="NCBI Taxonomy" id="1945871"/>
    <lineage>
        <taxon>Bacteria</taxon>
        <taxon>Pseudomonadati</taxon>
        <taxon>Fibrobacterota</taxon>
        <taxon>Fibrobacteria</taxon>
        <taxon>Fibrobacterales</taxon>
        <taxon>Fibrobacteraceae</taxon>
        <taxon>Hallerella</taxon>
    </lineage>
</organism>
<evidence type="ECO:0000256" key="1">
    <source>
        <dbReference type="SAM" id="MobiDB-lite"/>
    </source>
</evidence>
<reference evidence="4 5" key="1">
    <citation type="submission" date="2018-05" db="EMBL/GenBank/DDBJ databases">
        <title>Animal gut microbial communities from fecal samples from Wisconsin, USA.</title>
        <authorList>
            <person name="Neumann A."/>
        </authorList>
    </citation>
    <scope>NUCLEOTIDE SEQUENCE [LARGE SCALE GENOMIC DNA]</scope>
    <source>
        <strain evidence="4 5">UWS4</strain>
    </source>
</reference>
<dbReference type="InterPro" id="IPR011871">
    <property type="entry name" value="Fib_succ_major"/>
</dbReference>
<evidence type="ECO:0000313" key="4">
    <source>
        <dbReference type="EMBL" id="PWK86837.1"/>
    </source>
</evidence>